<evidence type="ECO:0000313" key="2">
    <source>
        <dbReference type="Proteomes" id="UP001159405"/>
    </source>
</evidence>
<organism evidence="1 2">
    <name type="scientific">Porites lobata</name>
    <dbReference type="NCBI Taxonomy" id="104759"/>
    <lineage>
        <taxon>Eukaryota</taxon>
        <taxon>Metazoa</taxon>
        <taxon>Cnidaria</taxon>
        <taxon>Anthozoa</taxon>
        <taxon>Hexacorallia</taxon>
        <taxon>Scleractinia</taxon>
        <taxon>Fungiina</taxon>
        <taxon>Poritidae</taxon>
        <taxon>Porites</taxon>
    </lineage>
</organism>
<evidence type="ECO:0000313" key="1">
    <source>
        <dbReference type="EMBL" id="CAH3177101.1"/>
    </source>
</evidence>
<sequence length="209" mass="24246">MHVPFFFSQILEFAIEISKLPQNFQKVSTHSPFFGLITSLKTEASLSRLAKEVFRWFDMGKGNPKEFSYRFTGGESRRFLHNFMFLIKAMKGERDLQPVEFKLHVFAFTCLSLRDAVSLFCRQQIERKQLDDLEKAFQNFFISCALFLQVPKYGPLLGMLSLFTPGRCLKCMGRGWPLTPWRVGKLNIKQFPVCPEHKLLESLEASFPS</sequence>
<gene>
    <name evidence="1" type="ORF">PLOB_00019020</name>
</gene>
<dbReference type="EMBL" id="CALNXK010000221">
    <property type="protein sequence ID" value="CAH3177101.1"/>
    <property type="molecule type" value="Genomic_DNA"/>
</dbReference>
<evidence type="ECO:0008006" key="3">
    <source>
        <dbReference type="Google" id="ProtNLM"/>
    </source>
</evidence>
<name>A0ABN8RCS9_9CNID</name>
<accession>A0ABN8RCS9</accession>
<keyword evidence="2" id="KW-1185">Reference proteome</keyword>
<comment type="caution">
    <text evidence="1">The sequence shown here is derived from an EMBL/GenBank/DDBJ whole genome shotgun (WGS) entry which is preliminary data.</text>
</comment>
<reference evidence="1 2" key="1">
    <citation type="submission" date="2022-05" db="EMBL/GenBank/DDBJ databases">
        <authorList>
            <consortium name="Genoscope - CEA"/>
            <person name="William W."/>
        </authorList>
    </citation>
    <scope>NUCLEOTIDE SEQUENCE [LARGE SCALE GENOMIC DNA]</scope>
</reference>
<protein>
    <recommendedName>
        <fullName evidence="3">Maturase K</fullName>
    </recommendedName>
</protein>
<dbReference type="Proteomes" id="UP001159405">
    <property type="component" value="Unassembled WGS sequence"/>
</dbReference>
<proteinExistence type="predicted"/>